<reference evidence="1 2" key="1">
    <citation type="submission" date="2017-01" db="EMBL/GenBank/DDBJ databases">
        <title>New insights into the genetic diversity of Chromobacterium isolated from tropical freshwater lake.</title>
        <authorList>
            <person name="Santos A.B."/>
            <person name="Nascimento A.M."/>
            <person name="Da Silva P.C."/>
        </authorList>
    </citation>
    <scope>NUCLEOTIDE SEQUENCE [LARGE SCALE GENOMIC DNA]</scope>
    <source>
        <strain evidence="1 2">56AF</strain>
    </source>
</reference>
<evidence type="ECO:0000313" key="2">
    <source>
        <dbReference type="Proteomes" id="UP000239469"/>
    </source>
</evidence>
<dbReference type="EMBL" id="MTBD01000097">
    <property type="protein sequence ID" value="PRP68588.1"/>
    <property type="molecule type" value="Genomic_DNA"/>
</dbReference>
<dbReference type="AlphaFoldDB" id="A0A2S9WYP9"/>
<dbReference type="GO" id="GO:0006355">
    <property type="term" value="P:regulation of DNA-templated transcription"/>
    <property type="evidence" value="ECO:0007669"/>
    <property type="project" value="InterPro"/>
</dbReference>
<dbReference type="InterPro" id="IPR020518">
    <property type="entry name" value="Tscrpt_reg_PrtN"/>
</dbReference>
<dbReference type="Proteomes" id="UP000239469">
    <property type="component" value="Unassembled WGS sequence"/>
</dbReference>
<dbReference type="RefSeq" id="WP_106078184.1">
    <property type="nucleotide sequence ID" value="NZ_MTBD01000097.1"/>
</dbReference>
<accession>A0A2S9WYP9</accession>
<proteinExistence type="predicted"/>
<organism evidence="1 2">
    <name type="scientific">Chromobacterium amazonense</name>
    <dbReference type="NCBI Taxonomy" id="1382803"/>
    <lineage>
        <taxon>Bacteria</taxon>
        <taxon>Pseudomonadati</taxon>
        <taxon>Pseudomonadota</taxon>
        <taxon>Betaproteobacteria</taxon>
        <taxon>Neisseriales</taxon>
        <taxon>Chromobacteriaceae</taxon>
        <taxon>Chromobacterium</taxon>
    </lineage>
</organism>
<name>A0A2S9WYP9_9NEIS</name>
<comment type="caution">
    <text evidence="1">The sequence shown here is derived from an EMBL/GenBank/DDBJ whole genome shotgun (WGS) entry which is preliminary data.</text>
</comment>
<dbReference type="OrthoDB" id="982642at2"/>
<sequence length="89" mass="10034">MNTSFLLLARYESPVVPLEKVCADYLNLSAKKAQEMASLNKLPLPTFRMNDSQKAPRLVHLSDLAEYIDSQRAKAKQEWLRSQVGGSQP</sequence>
<gene>
    <name evidence="1" type="ORF">BUE93_21340</name>
</gene>
<dbReference type="Pfam" id="PF11112">
    <property type="entry name" value="PyocinActivator"/>
    <property type="match status" value="1"/>
</dbReference>
<protein>
    <submittedName>
        <fullName evidence="1">Pyocin activator protein PrtN</fullName>
    </submittedName>
</protein>
<evidence type="ECO:0000313" key="1">
    <source>
        <dbReference type="EMBL" id="PRP68588.1"/>
    </source>
</evidence>